<dbReference type="PROSITE" id="PS50878">
    <property type="entry name" value="RT_POL"/>
    <property type="match status" value="1"/>
</dbReference>
<dbReference type="InterPro" id="IPR027417">
    <property type="entry name" value="P-loop_NTPase"/>
</dbReference>
<comment type="similarity">
    <text evidence="1">Belongs to the AFG1 ATPase family.</text>
</comment>
<dbReference type="InterPro" id="IPR000477">
    <property type="entry name" value="RT_dom"/>
</dbReference>
<dbReference type="InterPro" id="IPR005654">
    <property type="entry name" value="ATPase_AFG1-like"/>
</dbReference>
<keyword evidence="2" id="KW-0547">Nucleotide-binding</keyword>
<dbReference type="Proteomes" id="UP000050792">
    <property type="component" value="Unassembled WGS sequence"/>
</dbReference>
<dbReference type="GO" id="GO:0005739">
    <property type="term" value="C:mitochondrion"/>
    <property type="evidence" value="ECO:0007669"/>
    <property type="project" value="TreeGrafter"/>
</dbReference>
<dbReference type="NCBIfam" id="NF040713">
    <property type="entry name" value="ZapE"/>
    <property type="match status" value="1"/>
</dbReference>
<sequence length="782" mass="89063">MLSKRYTINVLFAIQKSYFIPLRQYADGRTTSSIYCRHVKEGKLRHDDFQFSIVKQLDELCKELNSYYNRSRLLSVLNSQSVPRGIYLYGSVGCGKTMLMDMFYECCSLDCKWRTHFHSFMYKVHGRLHAVRSSAPRNKKSFDPIPPVAKSIIDEYKLLCFDEFQVTDIADAMILKRLFENLFNLGAVVVATSNRCPDDLYKNGLQRVNFVPFIGLLKEKCHIVNLDSGVDYRTKISETSLQESDLPLYLDYSTGNNDVDNQLDKWFTKLTTEDGHVGPPIVGEISTYGRVVTFKQTGGNILKCSFADLCNVRRIIPIPKKASGDKNAKLRPIAITSSFLKIMEKLPIQPLQPAIKEHCDPFQFAYKCKRNTLDAVAVLHHNIVFGLEKGKKYVRCAFLDFTSAFDSIPRHLLLDKLINIDTDSWITNWLRFYLSGREQYTVFEGKCSTSLLSTVGVPQGAVLSPLLFSFFLHDLPSSTENTFVKYADDLTVCMPISTSLHPIEMNEFLSLIERLSVDNGLLLNPSKCQAVNFSLRHGQNLYSMLGSHNACAIGDSLINTVSKVKYLGVIFSSDLSWSSHVLLLSKKIYRLTYYIKRLHAFGITCHLLLQFVNSCILPIILYCSPLFFPGLLRKDFAILRRVLKAVCKPLGAADYMSLAKRFHTIILYDVPQMGMHNLPSLKRFTHLIDVLYDTHTRLIIGANCSIENLLSSKNDTSSIELQSHHRQLIDDLKINMDHPTNMKASIFTGDEDLFAYSRTLSRLHEMRSKVYWDQSGPNRKVG</sequence>
<dbReference type="WBParaSite" id="SRDH1_870.2">
    <property type="protein sequence ID" value="SRDH1_870.2"/>
    <property type="gene ID" value="SRDH1_870"/>
</dbReference>
<evidence type="ECO:0000313" key="6">
    <source>
        <dbReference type="WBParaSite" id="SRDH1_870.2"/>
    </source>
</evidence>
<dbReference type="SUPFAM" id="SSF52540">
    <property type="entry name" value="P-loop containing nucleoside triphosphate hydrolases"/>
    <property type="match status" value="1"/>
</dbReference>
<evidence type="ECO:0000256" key="2">
    <source>
        <dbReference type="ARBA" id="ARBA00022741"/>
    </source>
</evidence>
<dbReference type="PANTHER" id="PTHR12169">
    <property type="entry name" value="ATPASE N2B"/>
    <property type="match status" value="1"/>
</dbReference>
<dbReference type="PANTHER" id="PTHR12169:SF6">
    <property type="entry name" value="AFG1-LIKE ATPASE"/>
    <property type="match status" value="1"/>
</dbReference>
<protein>
    <recommendedName>
        <fullName evidence="4">Reverse transcriptase domain-containing protein</fullName>
    </recommendedName>
</protein>
<keyword evidence="5" id="KW-1185">Reference proteome</keyword>
<dbReference type="Pfam" id="PF00078">
    <property type="entry name" value="RVT_1"/>
    <property type="match status" value="1"/>
</dbReference>
<evidence type="ECO:0000256" key="1">
    <source>
        <dbReference type="ARBA" id="ARBA00010322"/>
    </source>
</evidence>
<feature type="domain" description="Reverse transcriptase" evidence="4">
    <location>
        <begin position="299"/>
        <end position="571"/>
    </location>
</feature>
<dbReference type="SUPFAM" id="SSF56672">
    <property type="entry name" value="DNA/RNA polymerases"/>
    <property type="match status" value="1"/>
</dbReference>
<dbReference type="GO" id="GO:0005524">
    <property type="term" value="F:ATP binding"/>
    <property type="evidence" value="ECO:0007669"/>
    <property type="project" value="UniProtKB-KW"/>
</dbReference>
<evidence type="ECO:0000259" key="4">
    <source>
        <dbReference type="PROSITE" id="PS50878"/>
    </source>
</evidence>
<reference evidence="6" key="2">
    <citation type="submission" date="2023-11" db="UniProtKB">
        <authorList>
            <consortium name="WormBaseParasite"/>
        </authorList>
    </citation>
    <scope>IDENTIFICATION</scope>
</reference>
<dbReference type="Gene3D" id="3.40.50.300">
    <property type="entry name" value="P-loop containing nucleotide triphosphate hydrolases"/>
    <property type="match status" value="1"/>
</dbReference>
<dbReference type="Pfam" id="PF03969">
    <property type="entry name" value="AFG1_ATPase"/>
    <property type="match status" value="2"/>
</dbReference>
<dbReference type="GO" id="GO:0016887">
    <property type="term" value="F:ATP hydrolysis activity"/>
    <property type="evidence" value="ECO:0007669"/>
    <property type="project" value="InterPro"/>
</dbReference>
<dbReference type="InterPro" id="IPR043502">
    <property type="entry name" value="DNA/RNA_pol_sf"/>
</dbReference>
<reference evidence="5" key="1">
    <citation type="submission" date="2022-06" db="EMBL/GenBank/DDBJ databases">
        <authorList>
            <person name="Berger JAMES D."/>
            <person name="Berger JAMES D."/>
        </authorList>
    </citation>
    <scope>NUCLEOTIDE SEQUENCE [LARGE SCALE GENOMIC DNA]</scope>
</reference>
<dbReference type="AlphaFoldDB" id="A0AA85GD76"/>
<organism evidence="5 6">
    <name type="scientific">Schistosoma rodhaini</name>
    <dbReference type="NCBI Taxonomy" id="6188"/>
    <lineage>
        <taxon>Eukaryota</taxon>
        <taxon>Metazoa</taxon>
        <taxon>Spiralia</taxon>
        <taxon>Lophotrochozoa</taxon>
        <taxon>Platyhelminthes</taxon>
        <taxon>Trematoda</taxon>
        <taxon>Digenea</taxon>
        <taxon>Strigeidida</taxon>
        <taxon>Schistosomatoidea</taxon>
        <taxon>Schistosomatidae</taxon>
        <taxon>Schistosoma</taxon>
    </lineage>
</organism>
<dbReference type="CDD" id="cd01650">
    <property type="entry name" value="RT_nLTR_like"/>
    <property type="match status" value="1"/>
</dbReference>
<accession>A0AA85GD76</accession>
<keyword evidence="3" id="KW-0067">ATP-binding</keyword>
<evidence type="ECO:0000256" key="3">
    <source>
        <dbReference type="ARBA" id="ARBA00022840"/>
    </source>
</evidence>
<evidence type="ECO:0000313" key="5">
    <source>
        <dbReference type="Proteomes" id="UP000050792"/>
    </source>
</evidence>
<name>A0AA85GD76_9TREM</name>
<proteinExistence type="inferred from homology"/>